<proteinExistence type="predicted"/>
<name>A0A2M8DBV0_9BACT</name>
<sequence length="282" mass="33507">MLWLEKYILQGATYEILSSWSGYSIRGLEKRFHRILDQQPPIIDIPELTTEVSYLLIDGLWFGKRYALMLYRHHKKKLIIHASFVSRERGSLITKDLKILKSKYRFTGIVSDGGTGIGNAIYAVFGSIPHQICMAHLHRDIVNAIGRYPKDRRVKELKRLADYIWLIESREALGWWRDWLQLWINKNRDFLTETKHLDTGSWWFIHKGVRKAVRILVSLPDTSFKFLNHPLMPKTTNELEGTISVLSRKHNIHKGLKRERIQPFIKWFIYFYNRKILSQRKY</sequence>
<evidence type="ECO:0008006" key="3">
    <source>
        <dbReference type="Google" id="ProtNLM"/>
    </source>
</evidence>
<reference evidence="2" key="1">
    <citation type="submission" date="2017-09" db="EMBL/GenBank/DDBJ databases">
        <title>Depth-based differentiation of microbial function through sediment-hosted aquifers and enrichment of novel symbionts in the deep terrestrial subsurface.</title>
        <authorList>
            <person name="Probst A.J."/>
            <person name="Ladd B."/>
            <person name="Jarett J.K."/>
            <person name="Geller-Mcgrath D.E."/>
            <person name="Sieber C.M.K."/>
            <person name="Emerson J.B."/>
            <person name="Anantharaman K."/>
            <person name="Thomas B.C."/>
            <person name="Malmstrom R."/>
            <person name="Stieglmeier M."/>
            <person name="Klingl A."/>
            <person name="Woyke T."/>
            <person name="Ryan C.M."/>
            <person name="Banfield J.F."/>
        </authorList>
    </citation>
    <scope>NUCLEOTIDE SEQUENCE [LARGE SCALE GENOMIC DNA]</scope>
</reference>
<gene>
    <name evidence="1" type="ORF">CO083_04645</name>
</gene>
<dbReference type="Proteomes" id="UP000229706">
    <property type="component" value="Unassembled WGS sequence"/>
</dbReference>
<protein>
    <recommendedName>
        <fullName evidence="3">Mutator family transposase</fullName>
    </recommendedName>
</protein>
<dbReference type="AlphaFoldDB" id="A0A2M8DBV0"/>
<evidence type="ECO:0000313" key="2">
    <source>
        <dbReference type="Proteomes" id="UP000229706"/>
    </source>
</evidence>
<evidence type="ECO:0000313" key="1">
    <source>
        <dbReference type="EMBL" id="PJB87885.1"/>
    </source>
</evidence>
<accession>A0A2M8DBV0</accession>
<dbReference type="EMBL" id="PFTH01000174">
    <property type="protein sequence ID" value="PJB87885.1"/>
    <property type="molecule type" value="Genomic_DNA"/>
</dbReference>
<organism evidence="1 2">
    <name type="scientific">Candidatus Roizmanbacteria bacterium CG_4_9_14_0_8_um_filter_34_12</name>
    <dbReference type="NCBI Taxonomy" id="1974840"/>
    <lineage>
        <taxon>Bacteria</taxon>
        <taxon>Candidatus Roizmaniibacteriota</taxon>
    </lineage>
</organism>
<comment type="caution">
    <text evidence="1">The sequence shown here is derived from an EMBL/GenBank/DDBJ whole genome shotgun (WGS) entry which is preliminary data.</text>
</comment>